<dbReference type="Proteomes" id="UP001212401">
    <property type="component" value="Unassembled WGS sequence"/>
</dbReference>
<keyword evidence="3" id="KW-0479">Metal-binding</keyword>
<evidence type="ECO:0000256" key="3">
    <source>
        <dbReference type="ARBA" id="ARBA00022723"/>
    </source>
</evidence>
<dbReference type="AlphaFoldDB" id="A0AAW5WR60"/>
<dbReference type="PANTHER" id="PTHR42953">
    <property type="entry name" value="HIGH-AFFINITY ZINC UPTAKE SYSTEM PROTEIN ZNUA-RELATED"/>
    <property type="match status" value="1"/>
</dbReference>
<dbReference type="InterPro" id="IPR050492">
    <property type="entry name" value="Bact_metal-bind_prot9"/>
</dbReference>
<dbReference type="GO" id="GO:0046872">
    <property type="term" value="F:metal ion binding"/>
    <property type="evidence" value="ECO:0007669"/>
    <property type="project" value="UniProtKB-KW"/>
</dbReference>
<comment type="subcellular location">
    <subcellularLocation>
        <location evidence="1">Cell envelope</location>
    </subcellularLocation>
</comment>
<dbReference type="Gene3D" id="3.40.50.1980">
    <property type="entry name" value="Nitrogenase molybdenum iron protein domain"/>
    <property type="match status" value="2"/>
</dbReference>
<evidence type="ECO:0000313" key="5">
    <source>
        <dbReference type="EMBL" id="MCZ3667050.1"/>
    </source>
</evidence>
<gene>
    <name evidence="5" type="ORF">L2724_01955</name>
</gene>
<dbReference type="PANTHER" id="PTHR42953:SF1">
    <property type="entry name" value="METAL-BINDING PROTEIN HI_0362-RELATED"/>
    <property type="match status" value="1"/>
</dbReference>
<reference evidence="5" key="1">
    <citation type="submission" date="2022-01" db="EMBL/GenBank/DDBJ databases">
        <title>VMRC isolate genome collection.</title>
        <authorList>
            <person name="France M."/>
            <person name="Rutt L."/>
            <person name="Humphrys M."/>
            <person name="Ravel J."/>
        </authorList>
    </citation>
    <scope>NUCLEOTIDE SEQUENCE</scope>
    <source>
        <strain evidence="5">C0048A1</strain>
    </source>
</reference>
<proteinExistence type="predicted"/>
<dbReference type="GO" id="GO:0030001">
    <property type="term" value="P:metal ion transport"/>
    <property type="evidence" value="ECO:0007669"/>
    <property type="project" value="InterPro"/>
</dbReference>
<dbReference type="InterPro" id="IPR006127">
    <property type="entry name" value="ZnuA-like"/>
</dbReference>
<evidence type="ECO:0000256" key="2">
    <source>
        <dbReference type="ARBA" id="ARBA00022448"/>
    </source>
</evidence>
<protein>
    <submittedName>
        <fullName evidence="5">Zinc ABC transporter substrate-binding protein</fullName>
    </submittedName>
</protein>
<comment type="caution">
    <text evidence="5">The sequence shown here is derived from an EMBL/GenBank/DDBJ whole genome shotgun (WGS) entry which is preliminary data.</text>
</comment>
<accession>A0AAW5WR60</accession>
<keyword evidence="4" id="KW-0732">Signal</keyword>
<evidence type="ECO:0000256" key="4">
    <source>
        <dbReference type="ARBA" id="ARBA00022729"/>
    </source>
</evidence>
<name>A0AAW5WR60_9LACO</name>
<evidence type="ECO:0000313" key="6">
    <source>
        <dbReference type="Proteomes" id="UP001212401"/>
    </source>
</evidence>
<organism evidence="5 6">
    <name type="scientific">Limosilactobacillus vaginalis</name>
    <dbReference type="NCBI Taxonomy" id="1633"/>
    <lineage>
        <taxon>Bacteria</taxon>
        <taxon>Bacillati</taxon>
        <taxon>Bacillota</taxon>
        <taxon>Bacilli</taxon>
        <taxon>Lactobacillales</taxon>
        <taxon>Lactobacillaceae</taxon>
        <taxon>Limosilactobacillus</taxon>
    </lineage>
</organism>
<keyword evidence="2" id="KW-0813">Transport</keyword>
<dbReference type="SUPFAM" id="SSF53807">
    <property type="entry name" value="Helical backbone' metal receptor"/>
    <property type="match status" value="1"/>
</dbReference>
<dbReference type="EMBL" id="JAKHPH010000003">
    <property type="protein sequence ID" value="MCZ3667050.1"/>
    <property type="molecule type" value="Genomic_DNA"/>
</dbReference>
<dbReference type="Pfam" id="PF01297">
    <property type="entry name" value="ZnuA"/>
    <property type="match status" value="1"/>
</dbReference>
<dbReference type="GO" id="GO:0030313">
    <property type="term" value="C:cell envelope"/>
    <property type="evidence" value="ECO:0007669"/>
    <property type="project" value="UniProtKB-SubCell"/>
</dbReference>
<evidence type="ECO:0000256" key="1">
    <source>
        <dbReference type="ARBA" id="ARBA00004196"/>
    </source>
</evidence>
<sequence length="304" mass="34230">MKRYFIGVGCLVSLLLVILVLSWIPFKTHDVDKKPIQVVTSLNFYGEAAKQVAGKYGKVTSIIDNASVDPHDYQPGTVQAKQVGDANVVVENGLGYDEWLNKVVKSSSHRHSQKVINVGQLMGKHSGDNEHLWYEPATMKKLAHQLANQYSQLDPAHRDYYQKNAQEYINSLKPLDQEIAKIKANVNSGNNKVAVSEPVFDYSLAALGYQVVDQHFEKAIEDGNDPSPHDIQQLQSVIKNHEIAFFVENSQTSDHVVNGLVKLARKNHVPVLKVTETKPNNAKNYQEWMLSQYRNLSRIQQGEK</sequence>
<dbReference type="RefSeq" id="WP_269295789.1">
    <property type="nucleotide sequence ID" value="NZ_JAKHPH010000003.1"/>
</dbReference>